<evidence type="ECO:0000313" key="1">
    <source>
        <dbReference type="EMBL" id="AUM59754.1"/>
    </source>
</evidence>
<dbReference type="RefSeq" id="YP_009836218.1">
    <property type="nucleotide sequence ID" value="NC_048687.1"/>
</dbReference>
<dbReference type="KEGG" id="vg:55606457"/>
<organism evidence="1 2">
    <name type="scientific">Pseudomonas phage PMBT14</name>
    <dbReference type="NCBI Taxonomy" id="2059855"/>
    <lineage>
        <taxon>Viruses</taxon>
        <taxon>Duplodnaviria</taxon>
        <taxon>Heunggongvirae</taxon>
        <taxon>Uroviricota</taxon>
        <taxon>Caudoviricetes</taxon>
        <taxon>Knuthellervirus</taxon>
        <taxon>Knuthellervirus PMBT14</taxon>
    </lineage>
</organism>
<protein>
    <submittedName>
        <fullName evidence="1">Uncharacterized protein</fullName>
    </submittedName>
</protein>
<name>A0A2I6PI92_9CAUD</name>
<reference evidence="1 2" key="1">
    <citation type="journal article" date="2018" name="Arch. Virol.">
        <title>Genome sequence of the novel virulent bacteriophage PMBT14 with lytic activity against Pseudomonas fluorescens DSM 50090(R).</title>
        <authorList>
            <person name="Koberg S."/>
            <person name="Gieschler S."/>
            <person name="Brinks E."/>
            <person name="Wenning M."/>
            <person name="Neve H."/>
            <person name="Franz C.M."/>
        </authorList>
    </citation>
    <scope>NUCLEOTIDE SEQUENCE [LARGE SCALE GENOMIC DNA]</scope>
</reference>
<dbReference type="EMBL" id="MG596800">
    <property type="protein sequence ID" value="AUM59754.1"/>
    <property type="molecule type" value="Genomic_DNA"/>
</dbReference>
<evidence type="ECO:0000313" key="2">
    <source>
        <dbReference type="Proteomes" id="UP000240618"/>
    </source>
</evidence>
<dbReference type="GeneID" id="55606457"/>
<sequence length="110" mass="12573">MKFNLRKKSGVNGTEIKVSVLFSPEETDHGLCIVNQDPNVRLDKLRIAGDDGQQADHVLMLLRILCSDAGLWELSKTNRELARHINHGVVRKEAIAYEAGKRKNRKRRKR</sequence>
<proteinExistence type="predicted"/>
<dbReference type="Proteomes" id="UP000240618">
    <property type="component" value="Segment"/>
</dbReference>
<accession>A0A2I6PI92</accession>
<keyword evidence="2" id="KW-1185">Reference proteome</keyword>